<dbReference type="RefSeq" id="WP_020630958.1">
    <property type="nucleotide sequence ID" value="NZ_KB913032.1"/>
</dbReference>
<proteinExistence type="predicted"/>
<name>A0A229R890_AMYAL</name>
<gene>
    <name evidence="1" type="ORF">CFP75_40880</name>
</gene>
<keyword evidence="2" id="KW-1185">Reference proteome</keyword>
<evidence type="ECO:0008006" key="3">
    <source>
        <dbReference type="Google" id="ProtNLM"/>
    </source>
</evidence>
<dbReference type="InterPro" id="IPR045558">
    <property type="entry name" value="DUF6317"/>
</dbReference>
<organism evidence="1 2">
    <name type="scientific">Amycolatopsis alba DSM 44262</name>
    <dbReference type="NCBI Taxonomy" id="1125972"/>
    <lineage>
        <taxon>Bacteria</taxon>
        <taxon>Bacillati</taxon>
        <taxon>Actinomycetota</taxon>
        <taxon>Actinomycetes</taxon>
        <taxon>Pseudonocardiales</taxon>
        <taxon>Pseudonocardiaceae</taxon>
        <taxon>Amycolatopsis</taxon>
    </lineage>
</organism>
<reference evidence="1 2" key="1">
    <citation type="submission" date="2017-07" db="EMBL/GenBank/DDBJ databases">
        <title>Amycolatopsis alba DSM 44262 Genome sequencing and assembly.</title>
        <authorList>
            <person name="Kaur N."/>
            <person name="Mayilraj S."/>
        </authorList>
    </citation>
    <scope>NUCLEOTIDE SEQUENCE [LARGE SCALE GENOMIC DNA]</scope>
    <source>
        <strain evidence="1 2">DSM 44262</strain>
    </source>
</reference>
<dbReference type="EMBL" id="NMQU01000171">
    <property type="protein sequence ID" value="OXM42882.1"/>
    <property type="molecule type" value="Genomic_DNA"/>
</dbReference>
<evidence type="ECO:0000313" key="1">
    <source>
        <dbReference type="EMBL" id="OXM42882.1"/>
    </source>
</evidence>
<dbReference type="AlphaFoldDB" id="A0A229R890"/>
<dbReference type="Pfam" id="PF19840">
    <property type="entry name" value="DUF6317"/>
    <property type="match status" value="1"/>
</dbReference>
<dbReference type="OrthoDB" id="3636883at2"/>
<comment type="caution">
    <text evidence="1">The sequence shown here is derived from an EMBL/GenBank/DDBJ whole genome shotgun (WGS) entry which is preliminary data.</text>
</comment>
<dbReference type="Proteomes" id="UP000215563">
    <property type="component" value="Unassembled WGS sequence"/>
</dbReference>
<accession>A0A229R890</accession>
<evidence type="ECO:0000313" key="2">
    <source>
        <dbReference type="Proteomes" id="UP000215563"/>
    </source>
</evidence>
<protein>
    <recommendedName>
        <fullName evidence="3">ESX-1 secretion-associated protein</fullName>
    </recommendedName>
</protein>
<sequence>MIDFEAVPDKLTRAGDRFHDIAESFTKQPALGFKATASEAGDPVLAKALESFQHASAHSVAVLAEDVRGLGDRLGKAARDYRDGELEAIEKVRAIEVAESPAWPAVVSSDGTVGTRSIRAVLG</sequence>